<evidence type="ECO:0000313" key="2">
    <source>
        <dbReference type="Proteomes" id="UP001194468"/>
    </source>
</evidence>
<gene>
    <name evidence="1" type="ORF">L210DRAFT_3652779</name>
</gene>
<accession>A0AAD4BGB0</accession>
<keyword evidence="2" id="KW-1185">Reference proteome</keyword>
<evidence type="ECO:0000313" key="1">
    <source>
        <dbReference type="EMBL" id="KAF8427123.1"/>
    </source>
</evidence>
<protein>
    <submittedName>
        <fullName evidence="1">Uncharacterized protein</fullName>
    </submittedName>
</protein>
<sequence length="267" mass="30998">MALERWLHREFMLFRHDKAGRKDYQQLMDENEMVPYMEDIFKLDWLTWWINQKKNGYYEAPVFKNFEKMLKVDRNIIKEAASRQVWNDMQGEEEESNAVLLMSYLCSILQFSLLTAPSASEMLEDPTLPSSGSVILGGTRADAETVFAFKCLSHAPPDLPHKDDGDLDWESILNDLVSLGTSLNMQEPRIEEFLHQFDQVRLLDKNTVNGYPALWKMLQELCGVIRNTVDNTSADLMKYLEKKLSLDEDEAGKDIDMLLSWLQQFTV</sequence>
<reference evidence="1" key="1">
    <citation type="submission" date="2019-10" db="EMBL/GenBank/DDBJ databases">
        <authorList>
            <consortium name="DOE Joint Genome Institute"/>
            <person name="Kuo A."/>
            <person name="Miyauchi S."/>
            <person name="Kiss E."/>
            <person name="Drula E."/>
            <person name="Kohler A."/>
            <person name="Sanchez-Garcia M."/>
            <person name="Andreopoulos B."/>
            <person name="Barry K.W."/>
            <person name="Bonito G."/>
            <person name="Buee M."/>
            <person name="Carver A."/>
            <person name="Chen C."/>
            <person name="Cichocki N."/>
            <person name="Clum A."/>
            <person name="Culley D."/>
            <person name="Crous P.W."/>
            <person name="Fauchery L."/>
            <person name="Girlanda M."/>
            <person name="Hayes R."/>
            <person name="Keri Z."/>
            <person name="LaButti K."/>
            <person name="Lipzen A."/>
            <person name="Lombard V."/>
            <person name="Magnuson J."/>
            <person name="Maillard F."/>
            <person name="Morin E."/>
            <person name="Murat C."/>
            <person name="Nolan M."/>
            <person name="Ohm R."/>
            <person name="Pangilinan J."/>
            <person name="Pereira M."/>
            <person name="Perotto S."/>
            <person name="Peter M."/>
            <person name="Riley R."/>
            <person name="Sitrit Y."/>
            <person name="Stielow B."/>
            <person name="Szollosi G."/>
            <person name="Zifcakova L."/>
            <person name="Stursova M."/>
            <person name="Spatafora J.W."/>
            <person name="Tedersoo L."/>
            <person name="Vaario L.-M."/>
            <person name="Yamada A."/>
            <person name="Yan M."/>
            <person name="Wang P."/>
            <person name="Xu J."/>
            <person name="Bruns T."/>
            <person name="Baldrian P."/>
            <person name="Vilgalys R."/>
            <person name="Henrissat B."/>
            <person name="Grigoriev I.V."/>
            <person name="Hibbett D."/>
            <person name="Nagy L.G."/>
            <person name="Martin F.M."/>
        </authorList>
    </citation>
    <scope>NUCLEOTIDE SEQUENCE</scope>
    <source>
        <strain evidence="1">BED1</strain>
    </source>
</reference>
<comment type="caution">
    <text evidence="1">The sequence shown here is derived from an EMBL/GenBank/DDBJ whole genome shotgun (WGS) entry which is preliminary data.</text>
</comment>
<organism evidence="1 2">
    <name type="scientific">Boletus edulis BED1</name>
    <dbReference type="NCBI Taxonomy" id="1328754"/>
    <lineage>
        <taxon>Eukaryota</taxon>
        <taxon>Fungi</taxon>
        <taxon>Dikarya</taxon>
        <taxon>Basidiomycota</taxon>
        <taxon>Agaricomycotina</taxon>
        <taxon>Agaricomycetes</taxon>
        <taxon>Agaricomycetidae</taxon>
        <taxon>Boletales</taxon>
        <taxon>Boletineae</taxon>
        <taxon>Boletaceae</taxon>
        <taxon>Boletoideae</taxon>
        <taxon>Boletus</taxon>
    </lineage>
</organism>
<reference evidence="1" key="2">
    <citation type="journal article" date="2020" name="Nat. Commun.">
        <title>Large-scale genome sequencing of mycorrhizal fungi provides insights into the early evolution of symbiotic traits.</title>
        <authorList>
            <person name="Miyauchi S."/>
            <person name="Kiss E."/>
            <person name="Kuo A."/>
            <person name="Drula E."/>
            <person name="Kohler A."/>
            <person name="Sanchez-Garcia M."/>
            <person name="Morin E."/>
            <person name="Andreopoulos B."/>
            <person name="Barry K.W."/>
            <person name="Bonito G."/>
            <person name="Buee M."/>
            <person name="Carver A."/>
            <person name="Chen C."/>
            <person name="Cichocki N."/>
            <person name="Clum A."/>
            <person name="Culley D."/>
            <person name="Crous P.W."/>
            <person name="Fauchery L."/>
            <person name="Girlanda M."/>
            <person name="Hayes R.D."/>
            <person name="Keri Z."/>
            <person name="LaButti K."/>
            <person name="Lipzen A."/>
            <person name="Lombard V."/>
            <person name="Magnuson J."/>
            <person name="Maillard F."/>
            <person name="Murat C."/>
            <person name="Nolan M."/>
            <person name="Ohm R.A."/>
            <person name="Pangilinan J."/>
            <person name="Pereira M.F."/>
            <person name="Perotto S."/>
            <person name="Peter M."/>
            <person name="Pfister S."/>
            <person name="Riley R."/>
            <person name="Sitrit Y."/>
            <person name="Stielow J.B."/>
            <person name="Szollosi G."/>
            <person name="Zifcakova L."/>
            <person name="Stursova M."/>
            <person name="Spatafora J.W."/>
            <person name="Tedersoo L."/>
            <person name="Vaario L.M."/>
            <person name="Yamada A."/>
            <person name="Yan M."/>
            <person name="Wang P."/>
            <person name="Xu J."/>
            <person name="Bruns T."/>
            <person name="Baldrian P."/>
            <person name="Vilgalys R."/>
            <person name="Dunand C."/>
            <person name="Henrissat B."/>
            <person name="Grigoriev I.V."/>
            <person name="Hibbett D."/>
            <person name="Nagy L.G."/>
            <person name="Martin F.M."/>
        </authorList>
    </citation>
    <scope>NUCLEOTIDE SEQUENCE</scope>
    <source>
        <strain evidence="1">BED1</strain>
    </source>
</reference>
<dbReference type="EMBL" id="WHUW01000083">
    <property type="protein sequence ID" value="KAF8427123.1"/>
    <property type="molecule type" value="Genomic_DNA"/>
</dbReference>
<dbReference type="Proteomes" id="UP001194468">
    <property type="component" value="Unassembled WGS sequence"/>
</dbReference>
<dbReference type="AlphaFoldDB" id="A0AAD4BGB0"/>
<proteinExistence type="predicted"/>
<name>A0AAD4BGB0_BOLED</name>